<dbReference type="Pfam" id="PF13499">
    <property type="entry name" value="EF-hand_7"/>
    <property type="match status" value="2"/>
</dbReference>
<proteinExistence type="predicted"/>
<dbReference type="SMART" id="SM00054">
    <property type="entry name" value="EFh"/>
    <property type="match status" value="4"/>
</dbReference>
<keyword evidence="8" id="KW-1185">Reference proteome</keyword>
<sequence length="264" mass="27942">MSETDLMSSSSKSKRDAAASLACTAPVPVDGKRPASVSINTAVPRPLPKPPPRRDGSSQRAPRSIDHHTQQGTMGKMRMPVPSLFRLGRRSKSPPPQKQTQADSAAPGAGSPPRSPQEEMERVFRKFDANGDGRISRSELAALFESLGHAASDDEVARMMAEADADGDGFISLDEFAALNATVAGDAAAVEEDLRHAFRVFDADGNGTISAAELARVLRGLGESASVAQCRRMIEGVDQNGDGLISFEEFKVMMAGGGCFTKIA</sequence>
<accession>A0A835DXF6</accession>
<comment type="function">
    <text evidence="1">Potential calcium sensor.</text>
</comment>
<name>A0A835DXF6_9POAL</name>
<dbReference type="PROSITE" id="PS50222">
    <property type="entry name" value="EF_HAND_2"/>
    <property type="match status" value="4"/>
</dbReference>
<dbReference type="GO" id="GO:0005509">
    <property type="term" value="F:calcium ion binding"/>
    <property type="evidence" value="ECO:0007669"/>
    <property type="project" value="InterPro"/>
</dbReference>
<dbReference type="Proteomes" id="UP000636709">
    <property type="component" value="Unassembled WGS sequence"/>
</dbReference>
<feature type="region of interest" description="Disordered" evidence="5">
    <location>
        <begin position="1"/>
        <end position="120"/>
    </location>
</feature>
<evidence type="ECO:0000256" key="2">
    <source>
        <dbReference type="ARBA" id="ARBA00022723"/>
    </source>
</evidence>
<organism evidence="7 8">
    <name type="scientific">Digitaria exilis</name>
    <dbReference type="NCBI Taxonomy" id="1010633"/>
    <lineage>
        <taxon>Eukaryota</taxon>
        <taxon>Viridiplantae</taxon>
        <taxon>Streptophyta</taxon>
        <taxon>Embryophyta</taxon>
        <taxon>Tracheophyta</taxon>
        <taxon>Spermatophyta</taxon>
        <taxon>Magnoliopsida</taxon>
        <taxon>Liliopsida</taxon>
        <taxon>Poales</taxon>
        <taxon>Poaceae</taxon>
        <taxon>PACMAD clade</taxon>
        <taxon>Panicoideae</taxon>
        <taxon>Panicodae</taxon>
        <taxon>Paniceae</taxon>
        <taxon>Anthephorinae</taxon>
        <taxon>Digitaria</taxon>
    </lineage>
</organism>
<dbReference type="InterPro" id="IPR039647">
    <property type="entry name" value="EF_hand_pair_protein_CML-like"/>
</dbReference>
<feature type="compositionally biased region" description="Low complexity" evidence="5">
    <location>
        <begin position="102"/>
        <end position="112"/>
    </location>
</feature>
<dbReference type="CDD" id="cd00051">
    <property type="entry name" value="EFh"/>
    <property type="match status" value="2"/>
</dbReference>
<feature type="domain" description="EF-hand" evidence="6">
    <location>
        <begin position="225"/>
        <end position="260"/>
    </location>
</feature>
<dbReference type="AlphaFoldDB" id="A0A835DXF6"/>
<feature type="domain" description="EF-hand" evidence="6">
    <location>
        <begin position="189"/>
        <end position="224"/>
    </location>
</feature>
<evidence type="ECO:0000313" key="7">
    <source>
        <dbReference type="EMBL" id="KAF8647002.1"/>
    </source>
</evidence>
<feature type="domain" description="EF-hand" evidence="6">
    <location>
        <begin position="151"/>
        <end position="186"/>
    </location>
</feature>
<evidence type="ECO:0000256" key="4">
    <source>
        <dbReference type="ARBA" id="ARBA00022837"/>
    </source>
</evidence>
<dbReference type="InterPro" id="IPR011992">
    <property type="entry name" value="EF-hand-dom_pair"/>
</dbReference>
<protein>
    <recommendedName>
        <fullName evidence="6">EF-hand domain-containing protein</fullName>
    </recommendedName>
</protein>
<dbReference type="PROSITE" id="PS00018">
    <property type="entry name" value="EF_HAND_1"/>
    <property type="match status" value="4"/>
</dbReference>
<keyword evidence="2" id="KW-0479">Metal-binding</keyword>
<dbReference type="FunFam" id="1.10.238.10:FF:000089">
    <property type="entry name" value="calmodulin-like protein 3"/>
    <property type="match status" value="1"/>
</dbReference>
<evidence type="ECO:0000256" key="1">
    <source>
        <dbReference type="ARBA" id="ARBA00003291"/>
    </source>
</evidence>
<feature type="domain" description="EF-hand" evidence="6">
    <location>
        <begin position="115"/>
        <end position="150"/>
    </location>
</feature>
<dbReference type="Gene3D" id="1.10.238.10">
    <property type="entry name" value="EF-hand"/>
    <property type="match status" value="2"/>
</dbReference>
<dbReference type="PANTHER" id="PTHR10891">
    <property type="entry name" value="EF-HAND CALCIUM-BINDING DOMAIN CONTAINING PROTEIN"/>
    <property type="match status" value="1"/>
</dbReference>
<feature type="compositionally biased region" description="Basic and acidic residues" evidence="5">
    <location>
        <begin position="52"/>
        <end position="69"/>
    </location>
</feature>
<evidence type="ECO:0000259" key="6">
    <source>
        <dbReference type="PROSITE" id="PS50222"/>
    </source>
</evidence>
<dbReference type="SUPFAM" id="SSF47473">
    <property type="entry name" value="EF-hand"/>
    <property type="match status" value="1"/>
</dbReference>
<dbReference type="EMBL" id="JACEFO010002879">
    <property type="protein sequence ID" value="KAF8647002.1"/>
    <property type="molecule type" value="Genomic_DNA"/>
</dbReference>
<evidence type="ECO:0000313" key="8">
    <source>
        <dbReference type="Proteomes" id="UP000636709"/>
    </source>
</evidence>
<gene>
    <name evidence="7" type="ORF">HU200_065517</name>
</gene>
<evidence type="ECO:0000256" key="5">
    <source>
        <dbReference type="SAM" id="MobiDB-lite"/>
    </source>
</evidence>
<dbReference type="InterPro" id="IPR002048">
    <property type="entry name" value="EF_hand_dom"/>
</dbReference>
<dbReference type="OrthoDB" id="26525at2759"/>
<comment type="caution">
    <text evidence="7">The sequence shown here is derived from an EMBL/GenBank/DDBJ whole genome shotgun (WGS) entry which is preliminary data.</text>
</comment>
<dbReference type="InterPro" id="IPR018247">
    <property type="entry name" value="EF_Hand_1_Ca_BS"/>
</dbReference>
<keyword evidence="4" id="KW-0106">Calcium</keyword>
<keyword evidence="3" id="KW-0677">Repeat</keyword>
<reference evidence="7" key="1">
    <citation type="submission" date="2020-07" db="EMBL/GenBank/DDBJ databases">
        <title>Genome sequence and genetic diversity analysis of an under-domesticated orphan crop, white fonio (Digitaria exilis).</title>
        <authorList>
            <person name="Bennetzen J.L."/>
            <person name="Chen S."/>
            <person name="Ma X."/>
            <person name="Wang X."/>
            <person name="Yssel A.E.J."/>
            <person name="Chaluvadi S.R."/>
            <person name="Johnson M."/>
            <person name="Gangashetty P."/>
            <person name="Hamidou F."/>
            <person name="Sanogo M.D."/>
            <person name="Zwaenepoel A."/>
            <person name="Wallace J."/>
            <person name="Van De Peer Y."/>
            <person name="Van Deynze A."/>
        </authorList>
    </citation>
    <scope>NUCLEOTIDE SEQUENCE</scope>
    <source>
        <tissue evidence="7">Leaves</tissue>
    </source>
</reference>
<evidence type="ECO:0000256" key="3">
    <source>
        <dbReference type="ARBA" id="ARBA00022737"/>
    </source>
</evidence>